<keyword evidence="4" id="KW-1185">Reference proteome</keyword>
<name>A0ABS6WSM2_9HYPH</name>
<sequence>MRILLVYCHPVAESYCAALREAAIRTLKITGHEVDLLDLYDEKFDPVMQSEEELHYNATTLDTHPLPAQAERVRQAEGLLFVYPTWWYGPPAMLKGWLDRVLTPNVAYQLSPGDRPIRPLLTQIRFIGVITTCGATRTWSNLMGHPGRRMLLRGVRALCARRCKSLYLAHYSMDQSTAETRAAFQRRVEKYLAKI</sequence>
<comment type="caution">
    <text evidence="3">The sequence shown here is derived from an EMBL/GenBank/DDBJ whole genome shotgun (WGS) entry which is preliminary data.</text>
</comment>
<evidence type="ECO:0000313" key="4">
    <source>
        <dbReference type="Proteomes" id="UP001430804"/>
    </source>
</evidence>
<dbReference type="PANTHER" id="PTHR10204">
    <property type="entry name" value="NAD P H OXIDOREDUCTASE-RELATED"/>
    <property type="match status" value="1"/>
</dbReference>
<dbReference type="Proteomes" id="UP001430804">
    <property type="component" value="Unassembled WGS sequence"/>
</dbReference>
<protein>
    <submittedName>
        <fullName evidence="3">NAD(P)H-dependent oxidoreductase</fullName>
    </submittedName>
</protein>
<dbReference type="EMBL" id="JAHWQX010000003">
    <property type="protein sequence ID" value="MBW3098427.1"/>
    <property type="molecule type" value="Genomic_DNA"/>
</dbReference>
<dbReference type="RefSeq" id="WP_219202415.1">
    <property type="nucleotide sequence ID" value="NZ_JAHWQX010000003.1"/>
</dbReference>
<feature type="domain" description="Flavodoxin-like fold" evidence="2">
    <location>
        <begin position="1"/>
        <end position="193"/>
    </location>
</feature>
<proteinExistence type="predicted"/>
<dbReference type="Pfam" id="PF02525">
    <property type="entry name" value="Flavodoxin_2"/>
    <property type="match status" value="1"/>
</dbReference>
<dbReference type="PANTHER" id="PTHR10204:SF34">
    <property type="entry name" value="NAD(P)H DEHYDROGENASE [QUINONE] 1 ISOFORM 1"/>
    <property type="match status" value="1"/>
</dbReference>
<reference evidence="3" key="1">
    <citation type="submission" date="2021-07" db="EMBL/GenBank/DDBJ databases">
        <title>Pseudohoeflea marina sp. nov. a polyhydroxyalcanoate-producing bacterium.</title>
        <authorList>
            <person name="Zheng W."/>
            <person name="Yu S."/>
            <person name="Huang Y."/>
        </authorList>
    </citation>
    <scope>NUCLEOTIDE SEQUENCE</scope>
    <source>
        <strain evidence="3">DP4N28-3</strain>
    </source>
</reference>
<evidence type="ECO:0000259" key="2">
    <source>
        <dbReference type="Pfam" id="PF02525"/>
    </source>
</evidence>
<evidence type="ECO:0000313" key="3">
    <source>
        <dbReference type="EMBL" id="MBW3098427.1"/>
    </source>
</evidence>
<gene>
    <name evidence="3" type="ORF">KY465_14180</name>
</gene>
<dbReference type="InterPro" id="IPR003680">
    <property type="entry name" value="Flavodoxin_fold"/>
</dbReference>
<evidence type="ECO:0000256" key="1">
    <source>
        <dbReference type="ARBA" id="ARBA00023002"/>
    </source>
</evidence>
<dbReference type="InterPro" id="IPR051545">
    <property type="entry name" value="NAD(P)H_dehydrogenase_qn"/>
</dbReference>
<keyword evidence="1" id="KW-0560">Oxidoreductase</keyword>
<organism evidence="3 4">
    <name type="scientific">Pseudohoeflea coraliihabitans</name>
    <dbReference type="NCBI Taxonomy" id="2860393"/>
    <lineage>
        <taxon>Bacteria</taxon>
        <taxon>Pseudomonadati</taxon>
        <taxon>Pseudomonadota</taxon>
        <taxon>Alphaproteobacteria</taxon>
        <taxon>Hyphomicrobiales</taxon>
        <taxon>Rhizobiaceae</taxon>
        <taxon>Pseudohoeflea</taxon>
    </lineage>
</organism>
<accession>A0ABS6WSM2</accession>